<dbReference type="Gene3D" id="3.40.1620.10">
    <property type="entry name" value="YefM-like domain"/>
    <property type="match status" value="1"/>
</dbReference>
<comment type="similarity">
    <text evidence="1">Belongs to the phD/YefM antitoxin family.</text>
</comment>
<sequence length="83" mass="8955">MGATPDRLISVRDLRNRGGDVLARVQHGETLTITSDGAPVAELRPLPRRSRSASELVARRKSLPPVDADALRADVDSVLDQSL</sequence>
<evidence type="ECO:0000313" key="4">
    <source>
        <dbReference type="Proteomes" id="UP001499882"/>
    </source>
</evidence>
<comment type="caution">
    <text evidence="3">The sequence shown here is derived from an EMBL/GenBank/DDBJ whole genome shotgun (WGS) entry which is preliminary data.</text>
</comment>
<dbReference type="RefSeq" id="WP_345526040.1">
    <property type="nucleotide sequence ID" value="NZ_BAABKN010000009.1"/>
</dbReference>
<evidence type="ECO:0000256" key="1">
    <source>
        <dbReference type="ARBA" id="ARBA00009981"/>
    </source>
</evidence>
<evidence type="ECO:0008006" key="5">
    <source>
        <dbReference type="Google" id="ProtNLM"/>
    </source>
</evidence>
<dbReference type="InterPro" id="IPR036165">
    <property type="entry name" value="YefM-like_sf"/>
</dbReference>
<name>A0ABP8YLM1_9ACTN</name>
<dbReference type="Proteomes" id="UP001499882">
    <property type="component" value="Unassembled WGS sequence"/>
</dbReference>
<evidence type="ECO:0000256" key="2">
    <source>
        <dbReference type="SAM" id="MobiDB-lite"/>
    </source>
</evidence>
<protein>
    <recommendedName>
        <fullName evidence="5">Type II toxin-antitoxin system prevent-host-death family antitoxin</fullName>
    </recommendedName>
</protein>
<evidence type="ECO:0000313" key="3">
    <source>
        <dbReference type="EMBL" id="GAA4732134.1"/>
    </source>
</evidence>
<proteinExistence type="inferred from homology"/>
<accession>A0ABP8YLM1</accession>
<keyword evidence="4" id="KW-1185">Reference proteome</keyword>
<dbReference type="SUPFAM" id="SSF143120">
    <property type="entry name" value="YefM-like"/>
    <property type="match status" value="1"/>
</dbReference>
<dbReference type="NCBIfam" id="TIGR01552">
    <property type="entry name" value="phd_fam"/>
    <property type="match status" value="1"/>
</dbReference>
<organism evidence="3 4">
    <name type="scientific">Nocardioides endophyticus</name>
    <dbReference type="NCBI Taxonomy" id="1353775"/>
    <lineage>
        <taxon>Bacteria</taxon>
        <taxon>Bacillati</taxon>
        <taxon>Actinomycetota</taxon>
        <taxon>Actinomycetes</taxon>
        <taxon>Propionibacteriales</taxon>
        <taxon>Nocardioidaceae</taxon>
        <taxon>Nocardioides</taxon>
    </lineage>
</organism>
<gene>
    <name evidence="3" type="ORF">GCM10023350_14380</name>
</gene>
<reference evidence="4" key="1">
    <citation type="journal article" date="2019" name="Int. J. Syst. Evol. Microbiol.">
        <title>The Global Catalogue of Microorganisms (GCM) 10K type strain sequencing project: providing services to taxonomists for standard genome sequencing and annotation.</title>
        <authorList>
            <consortium name="The Broad Institute Genomics Platform"/>
            <consortium name="The Broad Institute Genome Sequencing Center for Infectious Disease"/>
            <person name="Wu L."/>
            <person name="Ma J."/>
        </authorList>
    </citation>
    <scope>NUCLEOTIDE SEQUENCE [LARGE SCALE GENOMIC DNA]</scope>
    <source>
        <strain evidence="4">JCM 18532</strain>
    </source>
</reference>
<dbReference type="EMBL" id="BAABKN010000009">
    <property type="protein sequence ID" value="GAA4732134.1"/>
    <property type="molecule type" value="Genomic_DNA"/>
</dbReference>
<feature type="region of interest" description="Disordered" evidence="2">
    <location>
        <begin position="42"/>
        <end position="63"/>
    </location>
</feature>